<dbReference type="RefSeq" id="XP_028887493.1">
    <property type="nucleotide sequence ID" value="XM_029020985.1"/>
</dbReference>
<dbReference type="AlphaFoldDB" id="A0A1X0P906"/>
<evidence type="ECO:0000256" key="1">
    <source>
        <dbReference type="SAM" id="MobiDB-lite"/>
    </source>
</evidence>
<feature type="region of interest" description="Disordered" evidence="1">
    <location>
        <begin position="1"/>
        <end position="22"/>
    </location>
</feature>
<dbReference type="SUPFAM" id="SSF81301">
    <property type="entry name" value="Nucleotidyltransferase"/>
    <property type="match status" value="1"/>
</dbReference>
<protein>
    <submittedName>
        <fullName evidence="2">Poly(A) polymerase</fullName>
    </submittedName>
</protein>
<proteinExistence type="predicted"/>
<dbReference type="InterPro" id="IPR043519">
    <property type="entry name" value="NT_sf"/>
</dbReference>
<dbReference type="VEuPathDB" id="TriTrypDB:TM35_000013040"/>
<reference evidence="2 3" key="1">
    <citation type="submission" date="2017-03" db="EMBL/GenBank/DDBJ databases">
        <title>An alternative strategy for trypanosome survival in the mammalian bloodstream revealed through genome and transcriptome analysis of the ubiquitous bovine parasite Trypanosoma (Megatrypanum) theileri.</title>
        <authorList>
            <person name="Kelly S."/>
            <person name="Ivens A."/>
            <person name="Mott A."/>
            <person name="O'Neill E."/>
            <person name="Emms D."/>
            <person name="Macleod O."/>
            <person name="Voorheis P."/>
            <person name="Matthews J."/>
            <person name="Matthews K."/>
            <person name="Carrington M."/>
        </authorList>
    </citation>
    <scope>NUCLEOTIDE SEQUENCE [LARGE SCALE GENOMIC DNA]</scope>
    <source>
        <strain evidence="2">Edinburgh</strain>
    </source>
</reference>
<accession>A0A1X0P906</accession>
<evidence type="ECO:0000313" key="2">
    <source>
        <dbReference type="EMBL" id="ORC93427.1"/>
    </source>
</evidence>
<dbReference type="Proteomes" id="UP000192257">
    <property type="component" value="Unassembled WGS sequence"/>
</dbReference>
<gene>
    <name evidence="2" type="ORF">TM35_000013040</name>
</gene>
<evidence type="ECO:0000313" key="3">
    <source>
        <dbReference type="Proteomes" id="UP000192257"/>
    </source>
</evidence>
<dbReference type="GeneID" id="39980765"/>
<dbReference type="OrthoDB" id="250334at2759"/>
<sequence>MSVFCGPTRPLRVPPPQARDDVESKRLSDAMSRLSCGSAECTIKLVESVAQRLVEQVIAETEGRWVRAYPFGSCGLAASVADSDIDMYGEFFLFSTPLLYSF</sequence>
<name>A0A1X0P906_9TRYP</name>
<keyword evidence="3" id="KW-1185">Reference proteome</keyword>
<comment type="caution">
    <text evidence="2">The sequence shown here is derived from an EMBL/GenBank/DDBJ whole genome shotgun (WGS) entry which is preliminary data.</text>
</comment>
<organism evidence="2 3">
    <name type="scientific">Trypanosoma theileri</name>
    <dbReference type="NCBI Taxonomy" id="67003"/>
    <lineage>
        <taxon>Eukaryota</taxon>
        <taxon>Discoba</taxon>
        <taxon>Euglenozoa</taxon>
        <taxon>Kinetoplastea</taxon>
        <taxon>Metakinetoplastina</taxon>
        <taxon>Trypanosomatida</taxon>
        <taxon>Trypanosomatidae</taxon>
        <taxon>Trypanosoma</taxon>
    </lineage>
</organism>
<dbReference type="EMBL" id="NBCO01000001">
    <property type="protein sequence ID" value="ORC93427.1"/>
    <property type="molecule type" value="Genomic_DNA"/>
</dbReference>